<comment type="caution">
    <text evidence="2">The sequence shown here is derived from an EMBL/GenBank/DDBJ whole genome shotgun (WGS) entry which is preliminary data.</text>
</comment>
<feature type="compositionally biased region" description="Low complexity" evidence="1">
    <location>
        <begin position="215"/>
        <end position="231"/>
    </location>
</feature>
<feature type="compositionally biased region" description="Polar residues" evidence="1">
    <location>
        <begin position="201"/>
        <end position="211"/>
    </location>
</feature>
<dbReference type="AlphaFoldDB" id="A0AAW2I2L0"/>
<dbReference type="EMBL" id="JARGDH010000002">
    <property type="protein sequence ID" value="KAL0276011.1"/>
    <property type="molecule type" value="Genomic_DNA"/>
</dbReference>
<evidence type="ECO:0000313" key="2">
    <source>
        <dbReference type="EMBL" id="KAL0276011.1"/>
    </source>
</evidence>
<name>A0AAW2I2L0_9NEOP</name>
<gene>
    <name evidence="2" type="ORF">PYX00_003699</name>
</gene>
<feature type="compositionally biased region" description="Basic residues" evidence="1">
    <location>
        <begin position="134"/>
        <end position="148"/>
    </location>
</feature>
<feature type="region of interest" description="Disordered" evidence="1">
    <location>
        <begin position="26"/>
        <end position="108"/>
    </location>
</feature>
<sequence>MILNTWNPISKPIIFVRFRSQRRRRKGRRKQFVQEAEESTDRVHGPPIADVGEELRATEIPERPGQDGTSCQIESERHASEDVVPESKDEVEAADGGRAGAAGRGRELRRVPETLRGRALRLLAVPRRGGCGPQRRRPLLPAGGRRRGEHSAEAVTVPTVSHRPGSAPGAVDGARSSPPGLSSLAASSSLSTLSSYYNAAHHQTAQRSPSPSDMPPASNSPRPSSRASSVNVEEDSPSVV</sequence>
<feature type="region of interest" description="Disordered" evidence="1">
    <location>
        <begin position="126"/>
        <end position="240"/>
    </location>
</feature>
<organism evidence="2">
    <name type="scientific">Menopon gallinae</name>
    <name type="common">poultry shaft louse</name>
    <dbReference type="NCBI Taxonomy" id="328185"/>
    <lineage>
        <taxon>Eukaryota</taxon>
        <taxon>Metazoa</taxon>
        <taxon>Ecdysozoa</taxon>
        <taxon>Arthropoda</taxon>
        <taxon>Hexapoda</taxon>
        <taxon>Insecta</taxon>
        <taxon>Pterygota</taxon>
        <taxon>Neoptera</taxon>
        <taxon>Paraneoptera</taxon>
        <taxon>Psocodea</taxon>
        <taxon>Troctomorpha</taxon>
        <taxon>Phthiraptera</taxon>
        <taxon>Amblycera</taxon>
        <taxon>Menoponidae</taxon>
        <taxon>Menopon</taxon>
    </lineage>
</organism>
<accession>A0AAW2I2L0</accession>
<feature type="compositionally biased region" description="Low complexity" evidence="1">
    <location>
        <begin position="176"/>
        <end position="195"/>
    </location>
</feature>
<evidence type="ECO:0000256" key="1">
    <source>
        <dbReference type="SAM" id="MobiDB-lite"/>
    </source>
</evidence>
<protein>
    <submittedName>
        <fullName evidence="2">Uncharacterized protein</fullName>
    </submittedName>
</protein>
<proteinExistence type="predicted"/>
<reference evidence="2" key="1">
    <citation type="journal article" date="2024" name="Gigascience">
        <title>Chromosome-level genome of the poultry shaft louse Menopon gallinae provides insight into the host-switching and adaptive evolution of parasitic lice.</title>
        <authorList>
            <person name="Xu Y."/>
            <person name="Ma L."/>
            <person name="Liu S."/>
            <person name="Liang Y."/>
            <person name="Liu Q."/>
            <person name="He Z."/>
            <person name="Tian L."/>
            <person name="Duan Y."/>
            <person name="Cai W."/>
            <person name="Li H."/>
            <person name="Song F."/>
        </authorList>
    </citation>
    <scope>NUCLEOTIDE SEQUENCE</scope>
    <source>
        <strain evidence="2">Cailab_2023a</strain>
    </source>
</reference>
<feature type="compositionally biased region" description="Basic and acidic residues" evidence="1">
    <location>
        <begin position="74"/>
        <end position="91"/>
    </location>
</feature>
<feature type="compositionally biased region" description="Basic and acidic residues" evidence="1">
    <location>
        <begin position="53"/>
        <end position="65"/>
    </location>
</feature>